<evidence type="ECO:0000256" key="1">
    <source>
        <dbReference type="SAM" id="Phobius"/>
    </source>
</evidence>
<keyword evidence="1" id="KW-1133">Transmembrane helix</keyword>
<dbReference type="Proteomes" id="UP000187209">
    <property type="component" value="Unassembled WGS sequence"/>
</dbReference>
<reference evidence="3 4" key="1">
    <citation type="submission" date="2016-11" db="EMBL/GenBank/DDBJ databases">
        <title>The macronuclear genome of Stentor coeruleus: a giant cell with tiny introns.</title>
        <authorList>
            <person name="Slabodnick M."/>
            <person name="Ruby J.G."/>
            <person name="Reiff S.B."/>
            <person name="Swart E.C."/>
            <person name="Gosai S."/>
            <person name="Prabakaran S."/>
            <person name="Witkowska E."/>
            <person name="Larue G.E."/>
            <person name="Fisher S."/>
            <person name="Freeman R.M."/>
            <person name="Gunawardena J."/>
            <person name="Chu W."/>
            <person name="Stover N.A."/>
            <person name="Gregory B.D."/>
            <person name="Nowacki M."/>
            <person name="Derisi J."/>
            <person name="Roy S.W."/>
            <person name="Marshall W.F."/>
            <person name="Sood P."/>
        </authorList>
    </citation>
    <scope>NUCLEOTIDE SEQUENCE [LARGE SCALE GENOMIC DNA]</scope>
    <source>
        <strain evidence="3">WM001</strain>
    </source>
</reference>
<proteinExistence type="predicted"/>
<dbReference type="SUPFAM" id="SSF49562">
    <property type="entry name" value="C2 domain (Calcium/lipid-binding domain, CaLB)"/>
    <property type="match status" value="1"/>
</dbReference>
<sequence>MSADFSSHVRMRSTTPSQQDRLLQIRGALNEITKSGKADFTFQELQDFLTQKSGKTFDPALLDEIFINVSLQRSDKLTIEDFVTGYYQTETALKSQIDMLKKQIRDESIKVTQTRRQYIEAKANKIPEDDNVLTVIVKKTDIKSQKQLVVRVICDEWEVTTNPVIGSLGVWEETFTFNPVSNSDLLVELWEHEKMKNLACIGKVSIPLLMLKDEDPHEENFKLVDKTRLAGFLHMIIQWVQVKIDYLERLLTYYESLLTKQRKQLEDLENRHDNLMMPFTGNSPNWFIYSPRLKKAELHLAKQLDDFTKKTFGEEVRWPRALKFSIFLYVFLSLLTCFLRPDFFNLTVGIIALAWHITLTQRQIYYRVLTTSVILSQFYDLFWLYFFGHTWFDIDQEHRLIVILTIINIQGKIGFAAVFWKNSLL</sequence>
<dbReference type="EMBL" id="MPUH01000031">
    <property type="protein sequence ID" value="OMJ94107.1"/>
    <property type="molecule type" value="Genomic_DNA"/>
</dbReference>
<evidence type="ECO:0000313" key="4">
    <source>
        <dbReference type="Proteomes" id="UP000187209"/>
    </source>
</evidence>
<keyword evidence="4" id="KW-1185">Reference proteome</keyword>
<organism evidence="3 4">
    <name type="scientific">Stentor coeruleus</name>
    <dbReference type="NCBI Taxonomy" id="5963"/>
    <lineage>
        <taxon>Eukaryota</taxon>
        <taxon>Sar</taxon>
        <taxon>Alveolata</taxon>
        <taxon>Ciliophora</taxon>
        <taxon>Postciliodesmatophora</taxon>
        <taxon>Heterotrichea</taxon>
        <taxon>Heterotrichida</taxon>
        <taxon>Stentoridae</taxon>
        <taxon>Stentor</taxon>
    </lineage>
</organism>
<dbReference type="InterPro" id="IPR035892">
    <property type="entry name" value="C2_domain_sf"/>
</dbReference>
<evidence type="ECO:0000313" key="3">
    <source>
        <dbReference type="EMBL" id="OMJ94107.1"/>
    </source>
</evidence>
<dbReference type="Pfam" id="PF00168">
    <property type="entry name" value="C2"/>
    <property type="match status" value="1"/>
</dbReference>
<dbReference type="InterPro" id="IPR000008">
    <property type="entry name" value="C2_dom"/>
</dbReference>
<dbReference type="OrthoDB" id="292376at2759"/>
<dbReference type="CDD" id="cd00030">
    <property type="entry name" value="C2"/>
    <property type="match status" value="1"/>
</dbReference>
<comment type="caution">
    <text evidence="3">The sequence shown here is derived from an EMBL/GenBank/DDBJ whole genome shotgun (WGS) entry which is preliminary data.</text>
</comment>
<feature type="transmembrane region" description="Helical" evidence="1">
    <location>
        <begin position="326"/>
        <end position="358"/>
    </location>
</feature>
<keyword evidence="1" id="KW-0812">Transmembrane</keyword>
<feature type="transmembrane region" description="Helical" evidence="1">
    <location>
        <begin position="400"/>
        <end position="420"/>
    </location>
</feature>
<dbReference type="AlphaFoldDB" id="A0A1R2CYM5"/>
<feature type="transmembrane region" description="Helical" evidence="1">
    <location>
        <begin position="364"/>
        <end position="388"/>
    </location>
</feature>
<name>A0A1R2CYM5_9CILI</name>
<dbReference type="Gene3D" id="2.60.40.150">
    <property type="entry name" value="C2 domain"/>
    <property type="match status" value="1"/>
</dbReference>
<gene>
    <name evidence="3" type="ORF">SteCoe_2737</name>
</gene>
<keyword evidence="1" id="KW-0472">Membrane</keyword>
<accession>A0A1R2CYM5</accession>
<protein>
    <recommendedName>
        <fullName evidence="2">C2 domain-containing protein</fullName>
    </recommendedName>
</protein>
<evidence type="ECO:0000259" key="2">
    <source>
        <dbReference type="Pfam" id="PF00168"/>
    </source>
</evidence>
<feature type="domain" description="C2" evidence="2">
    <location>
        <begin position="145"/>
        <end position="222"/>
    </location>
</feature>